<name>A0A5E6WTU5_PSEFL</name>
<sequence length="108" mass="12241">MLGEKFNDTMAGQLNNTVYLSITLPKEMTEDVGRDNDEYGRFIFTVRNNEDDFNSGGAEYLVHLSKSEKTPLEFKGDVALLSGYFKIYDINGPRQGYMSVNLRSVNID</sequence>
<proteinExistence type="predicted"/>
<dbReference type="AlphaFoldDB" id="A0A5E6WTU5"/>
<protein>
    <submittedName>
        <fullName evidence="1">Uncharacterized protein</fullName>
    </submittedName>
</protein>
<gene>
    <name evidence="1" type="ORF">PS655_04934</name>
</gene>
<accession>A0A5E6WTU5</accession>
<dbReference type="Proteomes" id="UP000327167">
    <property type="component" value="Unassembled WGS sequence"/>
</dbReference>
<evidence type="ECO:0000313" key="1">
    <source>
        <dbReference type="EMBL" id="VVN32216.1"/>
    </source>
</evidence>
<organism evidence="1 2">
    <name type="scientific">Pseudomonas fluorescens</name>
    <dbReference type="NCBI Taxonomy" id="294"/>
    <lineage>
        <taxon>Bacteria</taxon>
        <taxon>Pseudomonadati</taxon>
        <taxon>Pseudomonadota</taxon>
        <taxon>Gammaproteobacteria</taxon>
        <taxon>Pseudomonadales</taxon>
        <taxon>Pseudomonadaceae</taxon>
        <taxon>Pseudomonas</taxon>
    </lineage>
</organism>
<dbReference type="EMBL" id="CABVHJ010000020">
    <property type="protein sequence ID" value="VVN32216.1"/>
    <property type="molecule type" value="Genomic_DNA"/>
</dbReference>
<evidence type="ECO:0000313" key="2">
    <source>
        <dbReference type="Proteomes" id="UP000327167"/>
    </source>
</evidence>
<reference evidence="1 2" key="1">
    <citation type="submission" date="2019-09" db="EMBL/GenBank/DDBJ databases">
        <authorList>
            <person name="Chandra G."/>
            <person name="Truman W A."/>
        </authorList>
    </citation>
    <scope>NUCLEOTIDE SEQUENCE [LARGE SCALE GENOMIC DNA]</scope>
    <source>
        <strain evidence="1">PS655</strain>
    </source>
</reference>